<feature type="domain" description="DUF4136" evidence="2">
    <location>
        <begin position="20"/>
        <end position="170"/>
    </location>
</feature>
<evidence type="ECO:0000313" key="3">
    <source>
        <dbReference type="EMBL" id="MDT0556901.1"/>
    </source>
</evidence>
<evidence type="ECO:0000256" key="1">
    <source>
        <dbReference type="SAM" id="SignalP"/>
    </source>
</evidence>
<dbReference type="Proteomes" id="UP001254488">
    <property type="component" value="Unassembled WGS sequence"/>
</dbReference>
<dbReference type="Gene3D" id="3.30.160.670">
    <property type="match status" value="1"/>
</dbReference>
<accession>A0ABU2YG96</accession>
<feature type="signal peptide" evidence="1">
    <location>
        <begin position="1"/>
        <end position="20"/>
    </location>
</feature>
<evidence type="ECO:0000313" key="4">
    <source>
        <dbReference type="Proteomes" id="UP001254488"/>
    </source>
</evidence>
<organism evidence="3 4">
    <name type="scientific">Patiriisocius hiemis</name>
    <dbReference type="NCBI Taxonomy" id="3075604"/>
    <lineage>
        <taxon>Bacteria</taxon>
        <taxon>Pseudomonadati</taxon>
        <taxon>Bacteroidota</taxon>
        <taxon>Flavobacteriia</taxon>
        <taxon>Flavobacteriales</taxon>
        <taxon>Flavobacteriaceae</taxon>
        <taxon>Patiriisocius</taxon>
    </lineage>
</organism>
<dbReference type="RefSeq" id="WP_311333847.1">
    <property type="nucleotide sequence ID" value="NZ_JAVRHZ010000009.1"/>
</dbReference>
<sequence>MKFIYTVLVCALLASCGATVAVDYEKQTDFSVYKTYNYYPSINSGLSELDNKRIIKSTDSLLQTRGFKKSSSPQFYINFFAKEQLSNSRSSIGVGVGSGGRNGGFGISGGIPIGGKSVNQQFTIDFIDVQKDDLFWQAIVDGNYKEKASPLQKEKYYFTIIEKALKKYPPKAE</sequence>
<keyword evidence="1" id="KW-0732">Signal</keyword>
<comment type="caution">
    <text evidence="3">The sequence shown here is derived from an EMBL/GenBank/DDBJ whole genome shotgun (WGS) entry which is preliminary data.</text>
</comment>
<dbReference type="Pfam" id="PF13590">
    <property type="entry name" value="DUF4136"/>
    <property type="match status" value="1"/>
</dbReference>
<proteinExistence type="predicted"/>
<reference evidence="3 4" key="1">
    <citation type="submission" date="2023-09" db="EMBL/GenBank/DDBJ databases">
        <authorList>
            <person name="Rey-Velasco X."/>
        </authorList>
    </citation>
    <scope>NUCLEOTIDE SEQUENCE [LARGE SCALE GENOMIC DNA]</scope>
    <source>
        <strain evidence="3 4">W242</strain>
    </source>
</reference>
<protein>
    <submittedName>
        <fullName evidence="3">DUF4136 domain-containing protein</fullName>
    </submittedName>
</protein>
<name>A0ABU2YG96_9FLAO</name>
<feature type="chain" id="PRO_5046157671" evidence="1">
    <location>
        <begin position="21"/>
        <end position="173"/>
    </location>
</feature>
<gene>
    <name evidence="3" type="ORF">RM538_12855</name>
</gene>
<dbReference type="EMBL" id="JAVRHZ010000009">
    <property type="protein sequence ID" value="MDT0556901.1"/>
    <property type="molecule type" value="Genomic_DNA"/>
</dbReference>
<dbReference type="InterPro" id="IPR025411">
    <property type="entry name" value="DUF4136"/>
</dbReference>
<evidence type="ECO:0000259" key="2">
    <source>
        <dbReference type="Pfam" id="PF13590"/>
    </source>
</evidence>
<dbReference type="PROSITE" id="PS51257">
    <property type="entry name" value="PROKAR_LIPOPROTEIN"/>
    <property type="match status" value="1"/>
</dbReference>
<keyword evidence="4" id="KW-1185">Reference proteome</keyword>